<protein>
    <recommendedName>
        <fullName evidence="3">Endosialidase-like protein</fullName>
    </recommendedName>
</protein>
<organism evidence="1 2">
    <name type="scientific">Dysgonomonas alginatilytica</name>
    <dbReference type="NCBI Taxonomy" id="1605892"/>
    <lineage>
        <taxon>Bacteria</taxon>
        <taxon>Pseudomonadati</taxon>
        <taxon>Bacteroidota</taxon>
        <taxon>Bacteroidia</taxon>
        <taxon>Bacteroidales</taxon>
        <taxon>Dysgonomonadaceae</taxon>
        <taxon>Dysgonomonas</taxon>
    </lineage>
</organism>
<evidence type="ECO:0000313" key="2">
    <source>
        <dbReference type="Proteomes" id="UP000247973"/>
    </source>
</evidence>
<reference evidence="1 2" key="1">
    <citation type="submission" date="2018-03" db="EMBL/GenBank/DDBJ databases">
        <title>Genomic Encyclopedia of Archaeal and Bacterial Type Strains, Phase II (KMG-II): from individual species to whole genera.</title>
        <authorList>
            <person name="Goeker M."/>
        </authorList>
    </citation>
    <scope>NUCLEOTIDE SEQUENCE [LARGE SCALE GENOMIC DNA]</scope>
    <source>
        <strain evidence="1 2">DSM 100214</strain>
    </source>
</reference>
<gene>
    <name evidence="1" type="ORF">CLV62_101552</name>
</gene>
<evidence type="ECO:0000313" key="1">
    <source>
        <dbReference type="EMBL" id="PXV69283.1"/>
    </source>
</evidence>
<proteinExistence type="predicted"/>
<dbReference type="OrthoDB" id="769954at2"/>
<keyword evidence="2" id="KW-1185">Reference proteome</keyword>
<comment type="caution">
    <text evidence="1">The sequence shown here is derived from an EMBL/GenBank/DDBJ whole genome shotgun (WGS) entry which is preliminary data.</text>
</comment>
<sequence length="229" mass="25868">MFWVTASSFAQWTTSGNNVTIDKNIGIGISNPVAKLDVNGDINARGNLFLPNAGQIALGVSDTFTYDNKSVGYYSFRWTMDSWNPWGPTLWQSSFAGIKFFTVGRLRLAINQEGNVGIGTSNPQKLLDVKGTIHAQNIEVDLNGWSDFVFDKDYKLPTLQEVENHINEHNHLPDIPSKKQVKEEGINIGEMQAKLLQKIEELTLYVIEQDKTINEQNRRINELEKKLIN</sequence>
<accession>A0A2V3PUH5</accession>
<name>A0A2V3PUH5_9BACT</name>
<dbReference type="Proteomes" id="UP000247973">
    <property type="component" value="Unassembled WGS sequence"/>
</dbReference>
<dbReference type="AlphaFoldDB" id="A0A2V3PUH5"/>
<dbReference type="RefSeq" id="WP_110309230.1">
    <property type="nucleotide sequence ID" value="NZ_QICL01000001.1"/>
</dbReference>
<evidence type="ECO:0008006" key="3">
    <source>
        <dbReference type="Google" id="ProtNLM"/>
    </source>
</evidence>
<dbReference type="EMBL" id="QICL01000001">
    <property type="protein sequence ID" value="PXV69283.1"/>
    <property type="molecule type" value="Genomic_DNA"/>
</dbReference>